<dbReference type="InterPro" id="IPR016181">
    <property type="entry name" value="Acyl_CoA_acyltransferase"/>
</dbReference>
<dbReference type="SUPFAM" id="SSF55729">
    <property type="entry name" value="Acyl-CoA N-acyltransferases (Nat)"/>
    <property type="match status" value="1"/>
</dbReference>
<accession>A0A328VI61</accession>
<dbReference type="InterPro" id="IPR050832">
    <property type="entry name" value="Bact_Acetyltransf"/>
</dbReference>
<sequence length="156" mass="17735">MPLIRRATSADIATLTALRLALLRETGKVVDEQQERLLHELTDSYLRRALPREEFLAWVAEVDEQRTIAATGGLVFLHRPPSPENEAGLEGYVLNMYTLPAWRGQGLARAILRQIVAYTRQQTPARRLWLRATAAGRPLYASEGFVPITREMELLW</sequence>
<dbReference type="AlphaFoldDB" id="A0A328VI61"/>
<dbReference type="CDD" id="cd04301">
    <property type="entry name" value="NAT_SF"/>
    <property type="match status" value="1"/>
</dbReference>
<name>A0A328VI61_9CHLR</name>
<dbReference type="PANTHER" id="PTHR43877:SF1">
    <property type="entry name" value="ACETYLTRANSFERASE"/>
    <property type="match status" value="1"/>
</dbReference>
<organism evidence="4 5">
    <name type="scientific">Thermogemmatispora tikiterensis</name>
    <dbReference type="NCBI Taxonomy" id="1825093"/>
    <lineage>
        <taxon>Bacteria</taxon>
        <taxon>Bacillati</taxon>
        <taxon>Chloroflexota</taxon>
        <taxon>Ktedonobacteria</taxon>
        <taxon>Thermogemmatisporales</taxon>
        <taxon>Thermogemmatisporaceae</taxon>
        <taxon>Thermogemmatispora</taxon>
    </lineage>
</organism>
<dbReference type="PANTHER" id="PTHR43877">
    <property type="entry name" value="AMINOALKYLPHOSPHONATE N-ACETYLTRANSFERASE-RELATED-RELATED"/>
    <property type="match status" value="1"/>
</dbReference>
<evidence type="ECO:0000259" key="3">
    <source>
        <dbReference type="PROSITE" id="PS51186"/>
    </source>
</evidence>
<evidence type="ECO:0000313" key="5">
    <source>
        <dbReference type="Proteomes" id="UP000248706"/>
    </source>
</evidence>
<dbReference type="InterPro" id="IPR000182">
    <property type="entry name" value="GNAT_dom"/>
</dbReference>
<dbReference type="Gene3D" id="3.40.630.30">
    <property type="match status" value="1"/>
</dbReference>
<dbReference type="Pfam" id="PF13508">
    <property type="entry name" value="Acetyltransf_7"/>
    <property type="match status" value="1"/>
</dbReference>
<dbReference type="RefSeq" id="WP_112428203.1">
    <property type="nucleotide sequence ID" value="NZ_MCIF01000002.1"/>
</dbReference>
<dbReference type="EMBL" id="MCIF01000002">
    <property type="protein sequence ID" value="RAQ95460.1"/>
    <property type="molecule type" value="Genomic_DNA"/>
</dbReference>
<evidence type="ECO:0000313" key="4">
    <source>
        <dbReference type="EMBL" id="RAQ95460.1"/>
    </source>
</evidence>
<dbReference type="OrthoDB" id="119498at2"/>
<dbReference type="PROSITE" id="PS51186">
    <property type="entry name" value="GNAT"/>
    <property type="match status" value="1"/>
</dbReference>
<dbReference type="GO" id="GO:0016747">
    <property type="term" value="F:acyltransferase activity, transferring groups other than amino-acyl groups"/>
    <property type="evidence" value="ECO:0007669"/>
    <property type="project" value="InterPro"/>
</dbReference>
<keyword evidence="1" id="KW-0808">Transferase</keyword>
<keyword evidence="2" id="KW-0012">Acyltransferase</keyword>
<gene>
    <name evidence="4" type="ORF">A4R35_07925</name>
</gene>
<proteinExistence type="predicted"/>
<keyword evidence="5" id="KW-1185">Reference proteome</keyword>
<reference evidence="4 5" key="1">
    <citation type="submission" date="2016-08" db="EMBL/GenBank/DDBJ databases">
        <title>Analysis of Carbohydrate Active Enzymes in Thermogemmatispora T81 Reveals Carbohydrate Degradation Ability.</title>
        <authorList>
            <person name="Tomazini A."/>
            <person name="Lal S."/>
            <person name="Stott M."/>
            <person name="Henrissat B."/>
            <person name="Polikarpov I."/>
            <person name="Sparling R."/>
            <person name="Levin D.B."/>
        </authorList>
    </citation>
    <scope>NUCLEOTIDE SEQUENCE [LARGE SCALE GENOMIC DNA]</scope>
    <source>
        <strain evidence="4 5">T81</strain>
    </source>
</reference>
<feature type="domain" description="N-acetyltransferase" evidence="3">
    <location>
        <begin position="2"/>
        <end position="156"/>
    </location>
</feature>
<dbReference type="Proteomes" id="UP000248706">
    <property type="component" value="Unassembled WGS sequence"/>
</dbReference>
<protein>
    <recommendedName>
        <fullName evidence="3">N-acetyltransferase domain-containing protein</fullName>
    </recommendedName>
</protein>
<evidence type="ECO:0000256" key="1">
    <source>
        <dbReference type="ARBA" id="ARBA00022679"/>
    </source>
</evidence>
<comment type="caution">
    <text evidence="4">The sequence shown here is derived from an EMBL/GenBank/DDBJ whole genome shotgun (WGS) entry which is preliminary data.</text>
</comment>
<evidence type="ECO:0000256" key="2">
    <source>
        <dbReference type="ARBA" id="ARBA00023315"/>
    </source>
</evidence>